<keyword evidence="1" id="KW-0472">Membrane</keyword>
<dbReference type="InterPro" id="IPR006860">
    <property type="entry name" value="FecR"/>
</dbReference>
<dbReference type="PANTHER" id="PTHR30273:SF2">
    <property type="entry name" value="PROTEIN FECR"/>
    <property type="match status" value="1"/>
</dbReference>
<name>A0A1K1S6X1_9BACT</name>
<dbReference type="Proteomes" id="UP000183788">
    <property type="component" value="Unassembled WGS sequence"/>
</dbReference>
<dbReference type="STRING" id="1004.SAMN05661012_04899"/>
<reference evidence="4 6" key="2">
    <citation type="submission" date="2023-11" db="EMBL/GenBank/DDBJ databases">
        <title>MicrobeMod: A computational toolkit for identifying prokaryotic methylation and restriction-modification with nanopore sequencing.</title>
        <authorList>
            <person name="Crits-Christoph A."/>
            <person name="Kang S.C."/>
            <person name="Lee H."/>
            <person name="Ostrov N."/>
        </authorList>
    </citation>
    <scope>NUCLEOTIDE SEQUENCE [LARGE SCALE GENOMIC DNA]</scope>
    <source>
        <strain evidence="4 6">ATCC 23090</strain>
    </source>
</reference>
<keyword evidence="6" id="KW-1185">Reference proteome</keyword>
<dbReference type="Proteomes" id="UP001326715">
    <property type="component" value="Chromosome"/>
</dbReference>
<evidence type="ECO:0000313" key="5">
    <source>
        <dbReference type="Proteomes" id="UP000183788"/>
    </source>
</evidence>
<organism evidence="3 5">
    <name type="scientific">Chitinophaga sancti</name>
    <dbReference type="NCBI Taxonomy" id="1004"/>
    <lineage>
        <taxon>Bacteria</taxon>
        <taxon>Pseudomonadati</taxon>
        <taxon>Bacteroidota</taxon>
        <taxon>Chitinophagia</taxon>
        <taxon>Chitinophagales</taxon>
        <taxon>Chitinophagaceae</taxon>
        <taxon>Chitinophaga</taxon>
    </lineage>
</organism>
<feature type="transmembrane region" description="Helical" evidence="1">
    <location>
        <begin position="96"/>
        <end position="117"/>
    </location>
</feature>
<dbReference type="RefSeq" id="WP_072363878.1">
    <property type="nucleotide sequence ID" value="NZ_CP139972.1"/>
</dbReference>
<gene>
    <name evidence="3" type="ORF">SAMN05661012_04899</name>
    <name evidence="4" type="ORF">SR876_12140</name>
</gene>
<proteinExistence type="predicted"/>
<dbReference type="EMBL" id="CP140154">
    <property type="protein sequence ID" value="WQG92258.1"/>
    <property type="molecule type" value="Genomic_DNA"/>
</dbReference>
<keyword evidence="1" id="KW-1133">Transmembrane helix</keyword>
<protein>
    <submittedName>
        <fullName evidence="4">FecR domain-containing protein</fullName>
    </submittedName>
    <submittedName>
        <fullName evidence="3">FecR family protein</fullName>
    </submittedName>
</protein>
<evidence type="ECO:0000313" key="3">
    <source>
        <dbReference type="EMBL" id="SFW80107.1"/>
    </source>
</evidence>
<dbReference type="OrthoDB" id="923517at2"/>
<dbReference type="PANTHER" id="PTHR30273">
    <property type="entry name" value="PERIPLASMIC SIGNAL SENSOR AND SIGMA FACTOR ACTIVATOR FECR-RELATED"/>
    <property type="match status" value="1"/>
</dbReference>
<evidence type="ECO:0000259" key="2">
    <source>
        <dbReference type="Pfam" id="PF04773"/>
    </source>
</evidence>
<reference evidence="3 5" key="1">
    <citation type="submission" date="2016-11" db="EMBL/GenBank/DDBJ databases">
        <authorList>
            <person name="Jaros S."/>
            <person name="Januszkiewicz K."/>
            <person name="Wedrychowicz H."/>
        </authorList>
    </citation>
    <scope>NUCLEOTIDE SEQUENCE [LARGE SCALE GENOMIC DNA]</scope>
    <source>
        <strain evidence="3 5">DSM 784</strain>
    </source>
</reference>
<feature type="domain" description="FecR protein" evidence="2">
    <location>
        <begin position="126"/>
        <end position="214"/>
    </location>
</feature>
<dbReference type="InterPro" id="IPR012373">
    <property type="entry name" value="Ferrdict_sens_TM"/>
</dbReference>
<evidence type="ECO:0000313" key="6">
    <source>
        <dbReference type="Proteomes" id="UP001326715"/>
    </source>
</evidence>
<sequence>MHHSIHSYNNYTSHQLATSPYFLEWVKFPDAANNAFWQSFVTAYPDKAVEVDAAVDIARSLHVVHERPTALQQREMWDEIYNNIGNNKLYARKRPLVYIARAAVAIGVVAAASWLIFRPGNKEVNIASNFGEIKTVYLPDSTEVTLNGHSAITYRKEWANREVWIEGEAFFNVRKSVDQQFDVHSNGVDVHVLGTSFNIRNRRGVTAVVLNTGKLMVAASAEKKLILSQPGDMARYDSEQKDLVQKKVPVSKITGWQQHKLQLDQTAVADFFEVLEDDWGYQIEATDSTLLNKKISGEIGMTDKAVLMDALAVILDAKVTQQGSTIIVTPN</sequence>
<evidence type="ECO:0000313" key="4">
    <source>
        <dbReference type="EMBL" id="WQG92258.1"/>
    </source>
</evidence>
<keyword evidence="1" id="KW-0812">Transmembrane</keyword>
<dbReference type="Gene3D" id="3.55.50.30">
    <property type="match status" value="1"/>
</dbReference>
<evidence type="ECO:0000256" key="1">
    <source>
        <dbReference type="SAM" id="Phobius"/>
    </source>
</evidence>
<accession>A0A1K1S6X1</accession>
<dbReference type="EMBL" id="FPIZ01000018">
    <property type="protein sequence ID" value="SFW80107.1"/>
    <property type="molecule type" value="Genomic_DNA"/>
</dbReference>
<dbReference type="Pfam" id="PF04773">
    <property type="entry name" value="FecR"/>
    <property type="match status" value="1"/>
</dbReference>
<dbReference type="GO" id="GO:0016989">
    <property type="term" value="F:sigma factor antagonist activity"/>
    <property type="evidence" value="ECO:0007669"/>
    <property type="project" value="TreeGrafter"/>
</dbReference>
<dbReference type="Gene3D" id="2.60.120.1440">
    <property type="match status" value="1"/>
</dbReference>
<dbReference type="AlphaFoldDB" id="A0A1K1S6X1"/>